<evidence type="ECO:0000256" key="1">
    <source>
        <dbReference type="SAM" id="MobiDB-lite"/>
    </source>
</evidence>
<dbReference type="AlphaFoldDB" id="A0A655IZN2"/>
<evidence type="ECO:0000313" key="3">
    <source>
        <dbReference type="Proteomes" id="UP000044938"/>
    </source>
</evidence>
<organism evidence="2 3">
    <name type="scientific">Mycobacterium tuberculosis</name>
    <dbReference type="NCBI Taxonomy" id="1773"/>
    <lineage>
        <taxon>Bacteria</taxon>
        <taxon>Bacillati</taxon>
        <taxon>Actinomycetota</taxon>
        <taxon>Actinomycetes</taxon>
        <taxon>Mycobacteriales</taxon>
        <taxon>Mycobacteriaceae</taxon>
        <taxon>Mycobacterium</taxon>
        <taxon>Mycobacterium tuberculosis complex</taxon>
    </lineage>
</organism>
<name>A0A655IZN2_MYCTX</name>
<feature type="compositionally biased region" description="Low complexity" evidence="1">
    <location>
        <begin position="145"/>
        <end position="155"/>
    </location>
</feature>
<evidence type="ECO:0000313" key="2">
    <source>
        <dbReference type="EMBL" id="COW30112.1"/>
    </source>
</evidence>
<feature type="region of interest" description="Disordered" evidence="1">
    <location>
        <begin position="118"/>
        <end position="155"/>
    </location>
</feature>
<dbReference type="EMBL" id="CSAJ01000283">
    <property type="protein sequence ID" value="COW30112.1"/>
    <property type="molecule type" value="Genomic_DNA"/>
</dbReference>
<gene>
    <name evidence="2" type="ORF">ERS007720_02284</name>
</gene>
<reference evidence="2 3" key="1">
    <citation type="submission" date="2015-03" db="EMBL/GenBank/DDBJ databases">
        <authorList>
            <consortium name="Pathogen Informatics"/>
        </authorList>
    </citation>
    <scope>NUCLEOTIDE SEQUENCE [LARGE SCALE GENOMIC DNA]</scope>
    <source>
        <strain evidence="2 3">M09401471</strain>
    </source>
</reference>
<protein>
    <submittedName>
        <fullName evidence="2">Uncharacterized protein</fullName>
    </submittedName>
</protein>
<feature type="region of interest" description="Disordered" evidence="1">
    <location>
        <begin position="1"/>
        <end position="20"/>
    </location>
</feature>
<sequence>MTGASSSIAPAPCSAPTTAATSDLLTENSRWRVRGPRPSRYCSATSAPRCATAHPSVAVAAITAPTVVAIPSVLVKPMSAIGALSAGNVTTGSVPRAMTVVGMKSSTCWNAQCEYGDDSQLSSARPAGTPPLTPVRRAARRSGRRASAASRRTAP</sequence>
<dbReference type="Proteomes" id="UP000044938">
    <property type="component" value="Unassembled WGS sequence"/>
</dbReference>
<proteinExistence type="predicted"/>
<accession>A0A655IZN2</accession>